<organism evidence="3 4">
    <name type="scientific">Oculimacula yallundae</name>
    <dbReference type="NCBI Taxonomy" id="86028"/>
    <lineage>
        <taxon>Eukaryota</taxon>
        <taxon>Fungi</taxon>
        <taxon>Dikarya</taxon>
        <taxon>Ascomycota</taxon>
        <taxon>Pezizomycotina</taxon>
        <taxon>Leotiomycetes</taxon>
        <taxon>Helotiales</taxon>
        <taxon>Ploettnerulaceae</taxon>
        <taxon>Oculimacula</taxon>
    </lineage>
</organism>
<keyword evidence="4" id="KW-1185">Reference proteome</keyword>
<reference evidence="3 4" key="1">
    <citation type="journal article" date="2024" name="Commun. Biol.">
        <title>Comparative genomic analysis of thermophilic fungi reveals convergent evolutionary adaptations and gene losses.</title>
        <authorList>
            <person name="Steindorff A.S."/>
            <person name="Aguilar-Pontes M.V."/>
            <person name="Robinson A.J."/>
            <person name="Andreopoulos B."/>
            <person name="LaButti K."/>
            <person name="Kuo A."/>
            <person name="Mondo S."/>
            <person name="Riley R."/>
            <person name="Otillar R."/>
            <person name="Haridas S."/>
            <person name="Lipzen A."/>
            <person name="Grimwood J."/>
            <person name="Schmutz J."/>
            <person name="Clum A."/>
            <person name="Reid I.D."/>
            <person name="Moisan M.C."/>
            <person name="Butler G."/>
            <person name="Nguyen T.T.M."/>
            <person name="Dewar K."/>
            <person name="Conant G."/>
            <person name="Drula E."/>
            <person name="Henrissat B."/>
            <person name="Hansel C."/>
            <person name="Singer S."/>
            <person name="Hutchinson M.I."/>
            <person name="de Vries R.P."/>
            <person name="Natvig D.O."/>
            <person name="Powell A.J."/>
            <person name="Tsang A."/>
            <person name="Grigoriev I.V."/>
        </authorList>
    </citation>
    <scope>NUCLEOTIDE SEQUENCE [LARGE SCALE GENOMIC DNA]</scope>
    <source>
        <strain evidence="3 4">CBS 494.80</strain>
    </source>
</reference>
<dbReference type="Pfam" id="PF26639">
    <property type="entry name" value="Het-6_barrel"/>
    <property type="match status" value="1"/>
</dbReference>
<name>A0ABR4D1T0_9HELO</name>
<evidence type="ECO:0000313" key="4">
    <source>
        <dbReference type="Proteomes" id="UP001595075"/>
    </source>
</evidence>
<evidence type="ECO:0000256" key="1">
    <source>
        <dbReference type="SAM" id="MobiDB-lite"/>
    </source>
</evidence>
<feature type="domain" description="Heterokaryon incompatibility" evidence="2">
    <location>
        <begin position="101"/>
        <end position="259"/>
    </location>
</feature>
<feature type="compositionally biased region" description="Polar residues" evidence="1">
    <location>
        <begin position="39"/>
        <end position="55"/>
    </location>
</feature>
<dbReference type="EMBL" id="JAZHXI010000001">
    <property type="protein sequence ID" value="KAL2076119.1"/>
    <property type="molecule type" value="Genomic_DNA"/>
</dbReference>
<feature type="region of interest" description="Disordered" evidence="1">
    <location>
        <begin position="34"/>
        <end position="56"/>
    </location>
</feature>
<dbReference type="InterPro" id="IPR052895">
    <property type="entry name" value="HetReg/Transcr_Mod"/>
</dbReference>
<dbReference type="Pfam" id="PF06985">
    <property type="entry name" value="HET"/>
    <property type="match status" value="1"/>
</dbReference>
<protein>
    <recommendedName>
        <fullName evidence="2">Heterokaryon incompatibility domain-containing protein</fullName>
    </recommendedName>
</protein>
<evidence type="ECO:0000313" key="3">
    <source>
        <dbReference type="EMBL" id="KAL2076119.1"/>
    </source>
</evidence>
<dbReference type="PANTHER" id="PTHR24148">
    <property type="entry name" value="ANKYRIN REPEAT DOMAIN-CONTAINING PROTEIN 39 HOMOLOG-RELATED"/>
    <property type="match status" value="1"/>
</dbReference>
<accession>A0ABR4D1T0</accession>
<gene>
    <name evidence="3" type="ORF">VTL71DRAFT_1062</name>
</gene>
<dbReference type="PANTHER" id="PTHR24148:SF82">
    <property type="entry name" value="HETEROKARYON INCOMPATIBILITY DOMAIN-CONTAINING PROTEIN"/>
    <property type="match status" value="1"/>
</dbReference>
<sequence length="705" mass="80260">MESQSQTGRNGGDGTVETALGLAKMVLDDSGNADPVVSLSRSDASTTQEASTSMDQRYRYSPLDEKAHQIRLLTLYPGQFTDEIRISLEVVSFTDDFHTCFEALSYTWGSLENPVEIAVGETGNDFLPVTQNLAQALPYLRLEDAPVVLWIDAICVNQQDLEERSSQARFMAQIYSKAPRVLIWSGLESEDSRMAIETLKLIANKFSVDWDHLAIRSTTQDGIDWEIIDEALPLEDEAHLSILNLLDRDWFERLWIWQEAHLANDKALVLCGNVMILWKTLCEAVFCFFRKSAPRFCYSAHVFAYHKVRRLFIKLPPLLDFHQLVERTQSCKCSDPQDRIFALMGLNRHNSWPDIEPDYTKDVKDVYKDFALSLMTYSDNLELLRSIEFHDRSRLLSWVPDWSISRKTRRFMNDQASGLSTAKFMARSGNTLQVTGVSVSKVLRAEPLDVKENDTATSEIVSKLQLVTTRIGLHNTPRQPSEYLRELSEVLCMNTFLESFVPSKVEYLTRSRMETGLCAILTDPDNVTNEQRHHTTWFSGYWSNRCLFLTEDYHVGLAPKDTQPGDIVVVLLGCSSTMLLRPVNSNDPPQTTKQYRVIGEAYCYGIMHNESLIGPLPESFEPVVYFKENLGAYMLGFIDRATGVVSPDDPRLRDVQLPEPWAKLNVDKEEIFVNGSTGKKTRRDPRLTADALRERGVKLEVFDLI</sequence>
<dbReference type="InterPro" id="IPR010730">
    <property type="entry name" value="HET"/>
</dbReference>
<proteinExistence type="predicted"/>
<dbReference type="Proteomes" id="UP001595075">
    <property type="component" value="Unassembled WGS sequence"/>
</dbReference>
<comment type="caution">
    <text evidence="3">The sequence shown here is derived from an EMBL/GenBank/DDBJ whole genome shotgun (WGS) entry which is preliminary data.</text>
</comment>
<evidence type="ECO:0000259" key="2">
    <source>
        <dbReference type="Pfam" id="PF06985"/>
    </source>
</evidence>